<dbReference type="AlphaFoldDB" id="A0A1Y0AZ74"/>
<accession>A0A1Y0AZ74</accession>
<proteinExistence type="predicted"/>
<dbReference type="EMBL" id="KY774314">
    <property type="protein sequence ID" value="ART30444.1"/>
    <property type="molecule type" value="Genomic_DNA"/>
</dbReference>
<keyword evidence="1" id="KW-0496">Mitochondrion</keyword>
<reference evidence="1" key="1">
    <citation type="submission" date="2017-03" db="EMBL/GenBank/DDBJ databases">
        <title>The mitochondrial genome of the carnivorous plant Utricularia reniformis (Lentibulariaceae): structure, comparative analysis and evolutionary landmarks.</title>
        <authorList>
            <person name="Silva S.R."/>
            <person name="Alvarenga D.O."/>
            <person name="Michael T.P."/>
            <person name="Miranda V.F.O."/>
            <person name="Varani A.M."/>
        </authorList>
    </citation>
    <scope>NUCLEOTIDE SEQUENCE</scope>
</reference>
<geneLocation type="mitochondrion" evidence="1"/>
<sequence>MSHTKQFAWLAIVKYRNKFHYSAFHVFFLVRLVARHSLTSKVIGRPALSLLFPFFSNLSHSTSVEYSFT</sequence>
<evidence type="ECO:0000313" key="1">
    <source>
        <dbReference type="EMBL" id="ART30444.1"/>
    </source>
</evidence>
<gene>
    <name evidence="1" type="ORF">AEK19_MT2296</name>
</gene>
<protein>
    <submittedName>
        <fullName evidence="1">Uncharacterized protein</fullName>
    </submittedName>
</protein>
<name>A0A1Y0AZ74_9LAMI</name>
<organism evidence="1">
    <name type="scientific">Utricularia reniformis</name>
    <dbReference type="NCBI Taxonomy" id="192314"/>
    <lineage>
        <taxon>Eukaryota</taxon>
        <taxon>Viridiplantae</taxon>
        <taxon>Streptophyta</taxon>
        <taxon>Embryophyta</taxon>
        <taxon>Tracheophyta</taxon>
        <taxon>Spermatophyta</taxon>
        <taxon>Magnoliopsida</taxon>
        <taxon>eudicotyledons</taxon>
        <taxon>Gunneridae</taxon>
        <taxon>Pentapetalae</taxon>
        <taxon>asterids</taxon>
        <taxon>lamiids</taxon>
        <taxon>Lamiales</taxon>
        <taxon>Lentibulariaceae</taxon>
        <taxon>Utricularia</taxon>
    </lineage>
</organism>